<dbReference type="InterPro" id="IPR012967">
    <property type="entry name" value="COMT_dimerisation"/>
</dbReference>
<dbReference type="InterPro" id="IPR029063">
    <property type="entry name" value="SAM-dependent_MTases_sf"/>
</dbReference>
<evidence type="ECO:0000313" key="9">
    <source>
        <dbReference type="Proteomes" id="UP001187192"/>
    </source>
</evidence>
<dbReference type="SUPFAM" id="SSF46785">
    <property type="entry name" value="Winged helix' DNA-binding domain"/>
    <property type="match status" value="1"/>
</dbReference>
<comment type="caution">
    <text evidence="8">The sequence shown here is derived from an EMBL/GenBank/DDBJ whole genome shotgun (WGS) entry which is preliminary data.</text>
</comment>
<dbReference type="InterPro" id="IPR016461">
    <property type="entry name" value="COMT-like"/>
</dbReference>
<sequence length="363" mass="39975">MELLAETSLKGQAQVWQYMLGFADSMAVKWAVELRIADIINSHGRPLTLAEIAAAMSDASSPDIPCLTRIMRLLVRRDIFTAHPSSDDCNSSNSSTVYGLTDLSRWLLLDSKSNGQPSLAPMVLFHTDPRMISPWHSIGPCAKEDGTETAFKKTHGRDVFTLASECPEFNKLFNDAMACTSETILKAVLSEYRDGGFHGLQSLVDVGGGIGGSLSQIVKSHPHIKGINFDLPHVVATAPPYPGVSYVGGNMFESIPNADAVFIKWILHNWGDEDCVRILRNCRKAIPEKRGKLIIVDIVLDPKGTDLFDTTCLVLDLVMIALTKGGMERTEMEWKKILEEGGFPRYKIIKIPAITSIIEAYPE</sequence>
<evidence type="ECO:0000256" key="4">
    <source>
        <dbReference type="ARBA" id="ARBA00038277"/>
    </source>
</evidence>
<gene>
    <name evidence="8" type="ORF">TIFTF001_026236</name>
</gene>
<feature type="domain" description="O-methyltransferase C-terminal" evidence="6">
    <location>
        <begin position="135"/>
        <end position="343"/>
    </location>
</feature>
<dbReference type="SUPFAM" id="SSF53335">
    <property type="entry name" value="S-adenosyl-L-methionine-dependent methyltransferases"/>
    <property type="match status" value="1"/>
</dbReference>
<dbReference type="Pfam" id="PF00891">
    <property type="entry name" value="Methyltransf_2"/>
    <property type="match status" value="1"/>
</dbReference>
<dbReference type="InterPro" id="IPR036390">
    <property type="entry name" value="WH_DNA-bd_sf"/>
</dbReference>
<dbReference type="GO" id="GO:0032259">
    <property type="term" value="P:methylation"/>
    <property type="evidence" value="ECO:0007669"/>
    <property type="project" value="UniProtKB-KW"/>
</dbReference>
<dbReference type="Gene3D" id="1.10.10.10">
    <property type="entry name" value="Winged helix-like DNA-binding domain superfamily/Winged helix DNA-binding domain"/>
    <property type="match status" value="1"/>
</dbReference>
<evidence type="ECO:0000313" key="8">
    <source>
        <dbReference type="EMBL" id="GMN57130.1"/>
    </source>
</evidence>
<evidence type="ECO:0000256" key="5">
    <source>
        <dbReference type="PIRSR" id="PIRSR005739-1"/>
    </source>
</evidence>
<dbReference type="FunFam" id="3.40.50.150:FF:000294">
    <property type="entry name" value="O-methyltransferase family protein"/>
    <property type="match status" value="1"/>
</dbReference>
<organism evidence="8 9">
    <name type="scientific">Ficus carica</name>
    <name type="common">Common fig</name>
    <dbReference type="NCBI Taxonomy" id="3494"/>
    <lineage>
        <taxon>Eukaryota</taxon>
        <taxon>Viridiplantae</taxon>
        <taxon>Streptophyta</taxon>
        <taxon>Embryophyta</taxon>
        <taxon>Tracheophyta</taxon>
        <taxon>Spermatophyta</taxon>
        <taxon>Magnoliopsida</taxon>
        <taxon>eudicotyledons</taxon>
        <taxon>Gunneridae</taxon>
        <taxon>Pentapetalae</taxon>
        <taxon>rosids</taxon>
        <taxon>fabids</taxon>
        <taxon>Rosales</taxon>
        <taxon>Moraceae</taxon>
        <taxon>Ficeae</taxon>
        <taxon>Ficus</taxon>
    </lineage>
</organism>
<dbReference type="Gene3D" id="3.40.50.150">
    <property type="entry name" value="Vaccinia Virus protein VP39"/>
    <property type="match status" value="1"/>
</dbReference>
<dbReference type="PIRSF" id="PIRSF005739">
    <property type="entry name" value="O-mtase"/>
    <property type="match status" value="1"/>
</dbReference>
<feature type="domain" description="O-methyltransferase dimerisation" evidence="7">
    <location>
        <begin position="16"/>
        <end position="108"/>
    </location>
</feature>
<dbReference type="EMBL" id="BTGU01000068">
    <property type="protein sequence ID" value="GMN57130.1"/>
    <property type="molecule type" value="Genomic_DNA"/>
</dbReference>
<evidence type="ECO:0000256" key="2">
    <source>
        <dbReference type="ARBA" id="ARBA00022679"/>
    </source>
</evidence>
<accession>A0AA88DL11</accession>
<evidence type="ECO:0000259" key="6">
    <source>
        <dbReference type="Pfam" id="PF00891"/>
    </source>
</evidence>
<evidence type="ECO:0000259" key="7">
    <source>
        <dbReference type="Pfam" id="PF08100"/>
    </source>
</evidence>
<dbReference type="PANTHER" id="PTHR11746">
    <property type="entry name" value="O-METHYLTRANSFERASE"/>
    <property type="match status" value="1"/>
</dbReference>
<dbReference type="Pfam" id="PF08100">
    <property type="entry name" value="Dimerisation"/>
    <property type="match status" value="1"/>
</dbReference>
<dbReference type="InterPro" id="IPR036388">
    <property type="entry name" value="WH-like_DNA-bd_sf"/>
</dbReference>
<keyword evidence="1" id="KW-0489">Methyltransferase</keyword>
<proteinExistence type="inferred from homology"/>
<dbReference type="GO" id="GO:0046983">
    <property type="term" value="F:protein dimerization activity"/>
    <property type="evidence" value="ECO:0007669"/>
    <property type="project" value="InterPro"/>
</dbReference>
<keyword evidence="3" id="KW-0949">S-adenosyl-L-methionine</keyword>
<dbReference type="AlphaFoldDB" id="A0AA88DL11"/>
<comment type="similarity">
    <text evidence="4">Belongs to the class I-like SAM-binding methyltransferase superfamily. Cation-independent O-methyltransferase family.</text>
</comment>
<dbReference type="InterPro" id="IPR001077">
    <property type="entry name" value="COMT_C"/>
</dbReference>
<keyword evidence="2" id="KW-0808">Transferase</keyword>
<evidence type="ECO:0000256" key="3">
    <source>
        <dbReference type="ARBA" id="ARBA00022691"/>
    </source>
</evidence>
<dbReference type="GO" id="GO:0008171">
    <property type="term" value="F:O-methyltransferase activity"/>
    <property type="evidence" value="ECO:0007669"/>
    <property type="project" value="InterPro"/>
</dbReference>
<feature type="active site" description="Proton acceptor" evidence="5">
    <location>
        <position position="268"/>
    </location>
</feature>
<keyword evidence="9" id="KW-1185">Reference proteome</keyword>
<evidence type="ECO:0000256" key="1">
    <source>
        <dbReference type="ARBA" id="ARBA00022603"/>
    </source>
</evidence>
<dbReference type="PROSITE" id="PS51683">
    <property type="entry name" value="SAM_OMT_II"/>
    <property type="match status" value="1"/>
</dbReference>
<protein>
    <submittedName>
        <fullName evidence="8">Uncharacterized protein</fullName>
    </submittedName>
</protein>
<dbReference type="Proteomes" id="UP001187192">
    <property type="component" value="Unassembled WGS sequence"/>
</dbReference>
<reference evidence="8" key="1">
    <citation type="submission" date="2023-07" db="EMBL/GenBank/DDBJ databases">
        <title>draft genome sequence of fig (Ficus carica).</title>
        <authorList>
            <person name="Takahashi T."/>
            <person name="Nishimura K."/>
        </authorList>
    </citation>
    <scope>NUCLEOTIDE SEQUENCE</scope>
</reference>
<name>A0AA88DL11_FICCA</name>